<gene>
    <name evidence="2" type="ORF">D2E26_0180</name>
</gene>
<feature type="compositionally biased region" description="Polar residues" evidence="1">
    <location>
        <begin position="98"/>
        <end position="119"/>
    </location>
</feature>
<feature type="region of interest" description="Disordered" evidence="1">
    <location>
        <begin position="57"/>
        <end position="80"/>
    </location>
</feature>
<sequence length="459" mass="50554">MVSFMRLTQRLTALAITSSITLTSFVLGVSSTQAVVIRTTDSGSHVALSHQTSVAVDTGNATEANNSDETGKATHPDETDSAKNIAKAKHIIEEAMQQQNNRDAQRASKSLSEATSRNASDGLITAHSNGLRGDWGPTPWDFDASRGILTFAPDQEAETPACPFMRLPVKGTIEWAVKTLTKKAVFAHKLTVYSPDSLACMFESCPNLEEVKGLNNLSLERMKWYEGVTFAAMFKDTKVRSVNFTGVDFSYVRSIDLCSTFQNLQAATLTIQGLPWEKVSSLYGTFRDTQLQNVTVGYPGRVVEAPKLIDANNIFTNSHSLSILQWNMIAPNLQYAGYMFYGATSLQNIDLSNLKSQKLSFVRDMFLACRSLDRVSLLGSKFSENACVGWMFGGSIMHYLSIDKSALARIYALGSAQTLPREGDPKIAWKDDVLNLTMSITDWATYKPEEDCQLNLHSV</sequence>
<dbReference type="Proteomes" id="UP000287609">
    <property type="component" value="Unassembled WGS sequence"/>
</dbReference>
<dbReference type="AlphaFoldDB" id="A0A430FRZ8"/>
<reference evidence="2 3" key="1">
    <citation type="submission" date="2018-09" db="EMBL/GenBank/DDBJ databases">
        <title>Characterization of the phylogenetic diversity of five novel species belonging to the genus Bifidobacterium.</title>
        <authorList>
            <person name="Lugli G.A."/>
            <person name="Duranti S."/>
            <person name="Milani C."/>
        </authorList>
    </citation>
    <scope>NUCLEOTIDE SEQUENCE [LARGE SCALE GENOMIC DNA]</scope>
    <source>
        <strain evidence="2 3">2036B</strain>
    </source>
</reference>
<protein>
    <recommendedName>
        <fullName evidence="4">BspA family leucine-rich repeat surface protein</fullName>
    </recommendedName>
</protein>
<keyword evidence="3" id="KW-1185">Reference proteome</keyword>
<proteinExistence type="predicted"/>
<comment type="caution">
    <text evidence="2">The sequence shown here is derived from an EMBL/GenBank/DDBJ whole genome shotgun (WGS) entry which is preliminary data.</text>
</comment>
<dbReference type="EMBL" id="QXGM01000001">
    <property type="protein sequence ID" value="RSX55617.1"/>
    <property type="molecule type" value="Genomic_DNA"/>
</dbReference>
<evidence type="ECO:0000256" key="1">
    <source>
        <dbReference type="SAM" id="MobiDB-lite"/>
    </source>
</evidence>
<dbReference type="InterPro" id="IPR032675">
    <property type="entry name" value="LRR_dom_sf"/>
</dbReference>
<feature type="region of interest" description="Disordered" evidence="1">
    <location>
        <begin position="98"/>
        <end position="130"/>
    </location>
</feature>
<evidence type="ECO:0000313" key="3">
    <source>
        <dbReference type="Proteomes" id="UP000287609"/>
    </source>
</evidence>
<name>A0A430FRZ8_9BIFI</name>
<dbReference type="OrthoDB" id="6877662at2"/>
<organism evidence="2 3">
    <name type="scientific">Bifidobacterium dolichotidis</name>
    <dbReference type="NCBI Taxonomy" id="2306976"/>
    <lineage>
        <taxon>Bacteria</taxon>
        <taxon>Bacillati</taxon>
        <taxon>Actinomycetota</taxon>
        <taxon>Actinomycetes</taxon>
        <taxon>Bifidobacteriales</taxon>
        <taxon>Bifidobacteriaceae</taxon>
        <taxon>Bifidobacterium</taxon>
    </lineage>
</organism>
<accession>A0A430FRZ8</accession>
<feature type="compositionally biased region" description="Polar residues" evidence="1">
    <location>
        <begin position="57"/>
        <end position="68"/>
    </location>
</feature>
<evidence type="ECO:0000313" key="2">
    <source>
        <dbReference type="EMBL" id="RSX55617.1"/>
    </source>
</evidence>
<evidence type="ECO:0008006" key="4">
    <source>
        <dbReference type="Google" id="ProtNLM"/>
    </source>
</evidence>
<dbReference type="Gene3D" id="3.80.10.10">
    <property type="entry name" value="Ribonuclease Inhibitor"/>
    <property type="match status" value="1"/>
</dbReference>
<feature type="compositionally biased region" description="Basic and acidic residues" evidence="1">
    <location>
        <begin position="69"/>
        <end position="80"/>
    </location>
</feature>
<dbReference type="RefSeq" id="WP_125962835.1">
    <property type="nucleotide sequence ID" value="NZ_QXGM01000001.1"/>
</dbReference>